<dbReference type="STRING" id="240176.A8P3H5"/>
<comment type="similarity">
    <text evidence="3 10">Belongs to the cytochrome P450 family.</text>
</comment>
<dbReference type="eggNOG" id="KOG0156">
    <property type="taxonomic scope" value="Eukaryota"/>
</dbReference>
<evidence type="ECO:0000256" key="6">
    <source>
        <dbReference type="ARBA" id="ARBA00023002"/>
    </source>
</evidence>
<evidence type="ECO:0000256" key="8">
    <source>
        <dbReference type="ARBA" id="ARBA00023033"/>
    </source>
</evidence>
<dbReference type="OMA" id="EIVIYNC"/>
<keyword evidence="11" id="KW-0472">Membrane</keyword>
<dbReference type="Pfam" id="PF00067">
    <property type="entry name" value="p450"/>
    <property type="match status" value="2"/>
</dbReference>
<dbReference type="PANTHER" id="PTHR46300">
    <property type="entry name" value="P450, PUTATIVE (EUROFUNG)-RELATED-RELATED"/>
    <property type="match status" value="1"/>
</dbReference>
<evidence type="ECO:0000256" key="5">
    <source>
        <dbReference type="ARBA" id="ARBA00022723"/>
    </source>
</evidence>
<dbReference type="InterPro" id="IPR002401">
    <property type="entry name" value="Cyt_P450_E_grp-I"/>
</dbReference>
<keyword evidence="7 9" id="KW-0408">Iron</keyword>
<dbReference type="VEuPathDB" id="FungiDB:CC1G_12495"/>
<dbReference type="GeneID" id="6015140"/>
<evidence type="ECO:0000256" key="7">
    <source>
        <dbReference type="ARBA" id="ARBA00023004"/>
    </source>
</evidence>
<evidence type="ECO:0000313" key="12">
    <source>
        <dbReference type="EMBL" id="EAU83265.2"/>
    </source>
</evidence>
<evidence type="ECO:0000256" key="9">
    <source>
        <dbReference type="PIRSR" id="PIRSR602401-1"/>
    </source>
</evidence>
<dbReference type="GO" id="GO:0020037">
    <property type="term" value="F:heme binding"/>
    <property type="evidence" value="ECO:0007669"/>
    <property type="project" value="InterPro"/>
</dbReference>
<dbReference type="GO" id="GO:0004497">
    <property type="term" value="F:monooxygenase activity"/>
    <property type="evidence" value="ECO:0007669"/>
    <property type="project" value="UniProtKB-KW"/>
</dbReference>
<comment type="caution">
    <text evidence="12">The sequence shown here is derived from an EMBL/GenBank/DDBJ whole genome shotgun (WGS) entry which is preliminary data.</text>
</comment>
<dbReference type="InterPro" id="IPR050364">
    <property type="entry name" value="Cytochrome_P450_fung"/>
</dbReference>
<keyword evidence="13" id="KW-1185">Reference proteome</keyword>
<evidence type="ECO:0000256" key="10">
    <source>
        <dbReference type="RuleBase" id="RU000461"/>
    </source>
</evidence>
<evidence type="ECO:0000256" key="3">
    <source>
        <dbReference type="ARBA" id="ARBA00010617"/>
    </source>
</evidence>
<dbReference type="HOGENOM" id="CLU_001570_2_3_1"/>
<feature type="transmembrane region" description="Helical" evidence="11">
    <location>
        <begin position="6"/>
        <end position="23"/>
    </location>
</feature>
<dbReference type="PROSITE" id="PS00086">
    <property type="entry name" value="CYTOCHROME_P450"/>
    <property type="match status" value="1"/>
</dbReference>
<dbReference type="Gene3D" id="1.10.630.10">
    <property type="entry name" value="Cytochrome P450"/>
    <property type="match status" value="2"/>
</dbReference>
<name>A8P3H5_COPC7</name>
<evidence type="ECO:0000256" key="1">
    <source>
        <dbReference type="ARBA" id="ARBA00001971"/>
    </source>
</evidence>
<dbReference type="PANTHER" id="PTHR46300:SF7">
    <property type="entry name" value="P450, PUTATIVE (EUROFUNG)-RELATED"/>
    <property type="match status" value="1"/>
</dbReference>
<dbReference type="RefSeq" id="XP_001838548.2">
    <property type="nucleotide sequence ID" value="XM_001838496.2"/>
</dbReference>
<protein>
    <submittedName>
        <fullName evidence="12">Cytochrome P450</fullName>
    </submittedName>
</protein>
<proteinExistence type="inferred from homology"/>
<comment type="pathway">
    <text evidence="2">Secondary metabolite biosynthesis.</text>
</comment>
<dbReference type="PRINTS" id="PR00463">
    <property type="entry name" value="EP450I"/>
</dbReference>
<gene>
    <name evidence="12" type="ORF">CC1G_12495</name>
</gene>
<keyword evidence="11" id="KW-1133">Transmembrane helix</keyword>
<dbReference type="AlphaFoldDB" id="A8P3H5"/>
<dbReference type="InterPro" id="IPR036396">
    <property type="entry name" value="Cyt_P450_sf"/>
</dbReference>
<evidence type="ECO:0000256" key="2">
    <source>
        <dbReference type="ARBA" id="ARBA00005179"/>
    </source>
</evidence>
<keyword evidence="4 9" id="KW-0349">Heme</keyword>
<dbReference type="InterPro" id="IPR001128">
    <property type="entry name" value="Cyt_P450"/>
</dbReference>
<dbReference type="KEGG" id="cci:CC1G_12495"/>
<accession>A8P3H5</accession>
<comment type="cofactor">
    <cofactor evidence="1 9">
        <name>heme</name>
        <dbReference type="ChEBI" id="CHEBI:30413"/>
    </cofactor>
</comment>
<sequence>MLDGSGLFALYAIPFAWVLFFVFRKKTSSRLPAPPGPKRYPIIGSLLSIPTEKQWIGFGQLAGKYGDMVYFDAMGQPILVLSSMKRINDLFEKRSSVYSDRPPFPMLHLLFSGLIVEVTYGIKAGSAVAKELVRYTDEVAEGFGEACLPGRFMVDNLPVLKYVPSWFPGAGFKRFAEYYANVVQKSRDRPFDYVLQKRKESGEAPPTCVVTNMMENGEDEEVARNVASVTHAAGSDTTLGVALAFLNLIAMYPEVQSKAQSELDEVVGPGRMPDFSDRDRLVYIKAILNEALRMHQTNPMGVPHATTSDDIYDGYFIPKGTVVLGNAWYILHDPKVYDDPMVFRPERFLKDGKFNDAVLDPSEAVFGYGRRVCPGRNFTMDALFLMISSTLAFFNVDSPKDGAGNPTIRYVPQDSGVSHPEPFQITLSPRSKEHEDFVACI</sequence>
<keyword evidence="8 10" id="KW-0503">Monooxygenase</keyword>
<dbReference type="GO" id="GO:0016705">
    <property type="term" value="F:oxidoreductase activity, acting on paired donors, with incorporation or reduction of molecular oxygen"/>
    <property type="evidence" value="ECO:0007669"/>
    <property type="project" value="InterPro"/>
</dbReference>
<keyword evidence="11" id="KW-0812">Transmembrane</keyword>
<dbReference type="InParanoid" id="A8P3H5"/>
<dbReference type="GO" id="GO:0005506">
    <property type="term" value="F:iron ion binding"/>
    <property type="evidence" value="ECO:0007669"/>
    <property type="project" value="InterPro"/>
</dbReference>
<dbReference type="Proteomes" id="UP000001861">
    <property type="component" value="Unassembled WGS sequence"/>
</dbReference>
<feature type="binding site" description="axial binding residue" evidence="9">
    <location>
        <position position="373"/>
    </location>
    <ligand>
        <name>heme</name>
        <dbReference type="ChEBI" id="CHEBI:30413"/>
    </ligand>
    <ligandPart>
        <name>Fe</name>
        <dbReference type="ChEBI" id="CHEBI:18248"/>
    </ligandPart>
</feature>
<dbReference type="OrthoDB" id="2789670at2759"/>
<dbReference type="EMBL" id="AACS02000004">
    <property type="protein sequence ID" value="EAU83265.2"/>
    <property type="molecule type" value="Genomic_DNA"/>
</dbReference>
<evidence type="ECO:0000313" key="13">
    <source>
        <dbReference type="Proteomes" id="UP000001861"/>
    </source>
</evidence>
<evidence type="ECO:0000256" key="11">
    <source>
        <dbReference type="SAM" id="Phobius"/>
    </source>
</evidence>
<dbReference type="SUPFAM" id="SSF48264">
    <property type="entry name" value="Cytochrome P450"/>
    <property type="match status" value="1"/>
</dbReference>
<dbReference type="CDD" id="cd11065">
    <property type="entry name" value="CYP64-like"/>
    <property type="match status" value="1"/>
</dbReference>
<evidence type="ECO:0000256" key="4">
    <source>
        <dbReference type="ARBA" id="ARBA00022617"/>
    </source>
</evidence>
<reference evidence="12 13" key="1">
    <citation type="journal article" date="2010" name="Proc. Natl. Acad. Sci. U.S.A.">
        <title>Insights into evolution of multicellular fungi from the assembled chromosomes of the mushroom Coprinopsis cinerea (Coprinus cinereus).</title>
        <authorList>
            <person name="Stajich J.E."/>
            <person name="Wilke S.K."/>
            <person name="Ahren D."/>
            <person name="Au C.H."/>
            <person name="Birren B.W."/>
            <person name="Borodovsky M."/>
            <person name="Burns C."/>
            <person name="Canback B."/>
            <person name="Casselton L.A."/>
            <person name="Cheng C.K."/>
            <person name="Deng J."/>
            <person name="Dietrich F.S."/>
            <person name="Fargo D.C."/>
            <person name="Farman M.L."/>
            <person name="Gathman A.C."/>
            <person name="Goldberg J."/>
            <person name="Guigo R."/>
            <person name="Hoegger P.J."/>
            <person name="Hooker J.B."/>
            <person name="Huggins A."/>
            <person name="James T.Y."/>
            <person name="Kamada T."/>
            <person name="Kilaru S."/>
            <person name="Kodira C."/>
            <person name="Kues U."/>
            <person name="Kupfer D."/>
            <person name="Kwan H.S."/>
            <person name="Lomsadze A."/>
            <person name="Li W."/>
            <person name="Lilly W.W."/>
            <person name="Ma L.J."/>
            <person name="Mackey A.J."/>
            <person name="Manning G."/>
            <person name="Martin F."/>
            <person name="Muraguchi H."/>
            <person name="Natvig D.O."/>
            <person name="Palmerini H."/>
            <person name="Ramesh M.A."/>
            <person name="Rehmeyer C.J."/>
            <person name="Roe B.A."/>
            <person name="Shenoy N."/>
            <person name="Stanke M."/>
            <person name="Ter-Hovhannisyan V."/>
            <person name="Tunlid A."/>
            <person name="Velagapudi R."/>
            <person name="Vision T.J."/>
            <person name="Zeng Q."/>
            <person name="Zolan M.E."/>
            <person name="Pukkila P.J."/>
        </authorList>
    </citation>
    <scope>NUCLEOTIDE SEQUENCE [LARGE SCALE GENOMIC DNA]</scope>
    <source>
        <strain evidence="13">Okayama-7 / 130 / ATCC MYA-4618 / FGSC 9003</strain>
    </source>
</reference>
<keyword evidence="5 9" id="KW-0479">Metal-binding</keyword>
<organism evidence="12 13">
    <name type="scientific">Coprinopsis cinerea (strain Okayama-7 / 130 / ATCC MYA-4618 / FGSC 9003)</name>
    <name type="common">Inky cap fungus</name>
    <name type="synonym">Hormographiella aspergillata</name>
    <dbReference type="NCBI Taxonomy" id="240176"/>
    <lineage>
        <taxon>Eukaryota</taxon>
        <taxon>Fungi</taxon>
        <taxon>Dikarya</taxon>
        <taxon>Basidiomycota</taxon>
        <taxon>Agaricomycotina</taxon>
        <taxon>Agaricomycetes</taxon>
        <taxon>Agaricomycetidae</taxon>
        <taxon>Agaricales</taxon>
        <taxon>Agaricineae</taxon>
        <taxon>Psathyrellaceae</taxon>
        <taxon>Coprinopsis</taxon>
    </lineage>
</organism>
<keyword evidence="6 10" id="KW-0560">Oxidoreductase</keyword>
<dbReference type="InterPro" id="IPR017972">
    <property type="entry name" value="Cyt_P450_CS"/>
</dbReference>